<dbReference type="EMBL" id="CP118083">
    <property type="protein sequence ID" value="WEB54201.1"/>
    <property type="molecule type" value="Genomic_DNA"/>
</dbReference>
<evidence type="ECO:0000313" key="2">
    <source>
        <dbReference type="Proteomes" id="UP001219009"/>
    </source>
</evidence>
<dbReference type="RefSeq" id="WP_274982566.1">
    <property type="nucleotide sequence ID" value="NZ_CP118083.1"/>
</dbReference>
<reference evidence="1" key="1">
    <citation type="submission" date="2023-02" db="EMBL/GenBank/DDBJ databases">
        <authorList>
            <person name="Whidbey C."/>
        </authorList>
    </citation>
    <scope>NUCLEOTIDE SEQUENCE</scope>
    <source>
        <strain evidence="1">VSI11</strain>
    </source>
</reference>
<organism evidence="1 2">
    <name type="scientific">Bifidobacterium breve</name>
    <dbReference type="NCBI Taxonomy" id="1685"/>
    <lineage>
        <taxon>Bacteria</taxon>
        <taxon>Bacillati</taxon>
        <taxon>Actinomycetota</taxon>
        <taxon>Actinomycetes</taxon>
        <taxon>Bifidobacteriales</taxon>
        <taxon>Bifidobacteriaceae</taxon>
        <taxon>Bifidobacterium</taxon>
    </lineage>
</organism>
<sequence length="138" mass="16326">MATNVTEKDKALQEVIAWCDQLSTEIKRTEDVTTDRTYGKLRGLYLVYEHCQNMLGHSGTMPSEVQNPKRGREMTIDELHDYCRYLFDENHVHGVPDKWSEGYEFALSLVMFKCHEGLTDEDRQRIADWREKHWKDTK</sequence>
<dbReference type="AlphaFoldDB" id="A0AAX3NFI6"/>
<dbReference type="Proteomes" id="UP001219009">
    <property type="component" value="Chromosome"/>
</dbReference>
<accession>A0AAX3NFI6</accession>
<protein>
    <submittedName>
        <fullName evidence="1">Uncharacterized protein</fullName>
    </submittedName>
</protein>
<evidence type="ECO:0000313" key="1">
    <source>
        <dbReference type="EMBL" id="WEB54201.1"/>
    </source>
</evidence>
<name>A0AAX3NFI6_BIFBR</name>
<proteinExistence type="predicted"/>
<gene>
    <name evidence="1" type="ORF">PUW55_08315</name>
</gene>